<name>A0A8G0ZWM7_9RHOB</name>
<dbReference type="Proteomes" id="UP000826300">
    <property type="component" value="Chromosome"/>
</dbReference>
<reference evidence="1" key="1">
    <citation type="submission" date="2021-02" db="EMBL/GenBank/DDBJ databases">
        <title>Rhodobacter shimadae sp. nov., an aerobic anoxygenic phototrophic bacterium isolated from a hot spring.</title>
        <authorList>
            <person name="Muramatsu S."/>
            <person name="Haruta S."/>
            <person name="Hirose S."/>
            <person name="Hanada S."/>
        </authorList>
    </citation>
    <scope>NUCLEOTIDE SEQUENCE</scope>
    <source>
        <strain evidence="1">N10</strain>
    </source>
</reference>
<dbReference type="RefSeq" id="WP_220662267.1">
    <property type="nucleotide sequence ID" value="NZ_CP069370.1"/>
</dbReference>
<dbReference type="InterPro" id="IPR010836">
    <property type="entry name" value="SapC"/>
</dbReference>
<dbReference type="Pfam" id="PF07277">
    <property type="entry name" value="SapC"/>
    <property type="match status" value="1"/>
</dbReference>
<evidence type="ECO:0000313" key="1">
    <source>
        <dbReference type="EMBL" id="QYZ70050.1"/>
    </source>
</evidence>
<proteinExistence type="predicted"/>
<accession>A0A8G0ZWM7</accession>
<evidence type="ECO:0000313" key="2">
    <source>
        <dbReference type="Proteomes" id="UP000826300"/>
    </source>
</evidence>
<sequence length="229" mass="25953">MYSSYEDWETATRSALRIFDPFSYRPAHFERMIPVCLGEAMNLCARSPLLWRHTVAGEPELVALRGLDRVTGIPGSASLSRRSLPLLLQAFPLRLREMEPDADIGFEKASPMRERDGGSYVLDPNGELLPGAELKLNALHAFRHDLEATHRLTELVFRHDLVEPVVLPTHIVEAYALPDFLVVRPFPDDRLILMEFPPVYWPTVARFLSAQRMSLYAMARLIEQSKGAA</sequence>
<organism evidence="1 2">
    <name type="scientific">Neotabrizicola shimadae</name>
    <dbReference type="NCBI Taxonomy" id="2807096"/>
    <lineage>
        <taxon>Bacteria</taxon>
        <taxon>Pseudomonadati</taxon>
        <taxon>Pseudomonadota</taxon>
        <taxon>Alphaproteobacteria</taxon>
        <taxon>Rhodobacterales</taxon>
        <taxon>Paracoccaceae</taxon>
        <taxon>Neotabrizicola</taxon>
    </lineage>
</organism>
<dbReference type="AlphaFoldDB" id="A0A8G0ZWM7"/>
<protein>
    <submittedName>
        <fullName evidence="1">SapC family protein</fullName>
    </submittedName>
</protein>
<gene>
    <name evidence="1" type="ORF">JO391_00445</name>
</gene>
<dbReference type="KEGG" id="nsm:JO391_00445"/>
<keyword evidence="2" id="KW-1185">Reference proteome</keyword>
<dbReference type="EMBL" id="CP069370">
    <property type="protein sequence ID" value="QYZ70050.1"/>
    <property type="molecule type" value="Genomic_DNA"/>
</dbReference>